<reference evidence="1" key="1">
    <citation type="submission" date="2014-11" db="EMBL/GenBank/DDBJ databases">
        <authorList>
            <person name="Amaro Gonzalez C."/>
        </authorList>
    </citation>
    <scope>NUCLEOTIDE SEQUENCE</scope>
</reference>
<sequence>MQAEVHFITFYQVWDTSINLLGNVNCMPALFL</sequence>
<reference evidence="1" key="2">
    <citation type="journal article" date="2015" name="Fish Shellfish Immunol.">
        <title>Early steps in the European eel (Anguilla anguilla)-Vibrio vulnificus interaction in the gills: Role of the RtxA13 toxin.</title>
        <authorList>
            <person name="Callol A."/>
            <person name="Pajuelo D."/>
            <person name="Ebbesson L."/>
            <person name="Teles M."/>
            <person name="MacKenzie S."/>
            <person name="Amaro C."/>
        </authorList>
    </citation>
    <scope>NUCLEOTIDE SEQUENCE</scope>
</reference>
<organism evidence="1">
    <name type="scientific">Anguilla anguilla</name>
    <name type="common">European freshwater eel</name>
    <name type="synonym">Muraena anguilla</name>
    <dbReference type="NCBI Taxonomy" id="7936"/>
    <lineage>
        <taxon>Eukaryota</taxon>
        <taxon>Metazoa</taxon>
        <taxon>Chordata</taxon>
        <taxon>Craniata</taxon>
        <taxon>Vertebrata</taxon>
        <taxon>Euteleostomi</taxon>
        <taxon>Actinopterygii</taxon>
        <taxon>Neopterygii</taxon>
        <taxon>Teleostei</taxon>
        <taxon>Anguilliformes</taxon>
        <taxon>Anguillidae</taxon>
        <taxon>Anguilla</taxon>
    </lineage>
</organism>
<evidence type="ECO:0000313" key="1">
    <source>
        <dbReference type="EMBL" id="JAH66530.1"/>
    </source>
</evidence>
<dbReference type="AlphaFoldDB" id="A0A0E9UMR7"/>
<dbReference type="EMBL" id="GBXM01042047">
    <property type="protein sequence ID" value="JAH66530.1"/>
    <property type="molecule type" value="Transcribed_RNA"/>
</dbReference>
<proteinExistence type="predicted"/>
<name>A0A0E9UMR7_ANGAN</name>
<accession>A0A0E9UMR7</accession>
<protein>
    <submittedName>
        <fullName evidence="1">Uncharacterized protein</fullName>
    </submittedName>
</protein>